<dbReference type="EMBL" id="PDLN01000004">
    <property type="protein sequence ID" value="RDW87403.1"/>
    <property type="molecule type" value="Genomic_DNA"/>
</dbReference>
<feature type="compositionally biased region" description="Basic and acidic residues" evidence="1">
    <location>
        <begin position="43"/>
        <end position="62"/>
    </location>
</feature>
<feature type="compositionally biased region" description="Basic residues" evidence="1">
    <location>
        <begin position="95"/>
        <end position="117"/>
    </location>
</feature>
<dbReference type="Proteomes" id="UP000256328">
    <property type="component" value="Unassembled WGS sequence"/>
</dbReference>
<evidence type="ECO:0000313" key="2">
    <source>
        <dbReference type="EMBL" id="RDW87403.1"/>
    </source>
</evidence>
<dbReference type="AlphaFoldDB" id="A0A3D8SM53"/>
<feature type="region of interest" description="Disordered" evidence="1">
    <location>
        <begin position="1"/>
        <end position="166"/>
    </location>
</feature>
<accession>A0A3D8SM53</accession>
<name>A0A3D8SM53_9HELO</name>
<sequence length="189" mass="20868">MGGSRKRTRVLLSSSNVPSESNTTRGYGQAGNPVTQRGAGIFGDDKDKAGDDDITESKKECDVTSQEEGGDQTLKIETAYEEDEKHSSESWSALSRRRVKRRKQILRRRAPVTRAKRAPATSPSRKGSGADLASVVSSRESTSNREADGVLELSLPKPKSKHGRHRAVYTLPPSRKLDVYKEKIIDLHH</sequence>
<organism evidence="2 3">
    <name type="scientific">Coleophoma crateriformis</name>
    <dbReference type="NCBI Taxonomy" id="565419"/>
    <lineage>
        <taxon>Eukaryota</taxon>
        <taxon>Fungi</taxon>
        <taxon>Dikarya</taxon>
        <taxon>Ascomycota</taxon>
        <taxon>Pezizomycotina</taxon>
        <taxon>Leotiomycetes</taxon>
        <taxon>Helotiales</taxon>
        <taxon>Dermateaceae</taxon>
        <taxon>Coleophoma</taxon>
    </lineage>
</organism>
<gene>
    <name evidence="2" type="ORF">BP5796_03097</name>
</gene>
<keyword evidence="3" id="KW-1185">Reference proteome</keyword>
<proteinExistence type="predicted"/>
<feature type="compositionally biased region" description="Polar residues" evidence="1">
    <location>
        <begin position="11"/>
        <end position="26"/>
    </location>
</feature>
<reference evidence="2 3" key="1">
    <citation type="journal article" date="2018" name="IMA Fungus">
        <title>IMA Genome-F 9: Draft genome sequence of Annulohypoxylon stygium, Aspergillus mulundensis, Berkeleyomyces basicola (syn. Thielaviopsis basicola), Ceratocystis smalleyi, two Cercospora beticola strains, Coleophoma cylindrospora, Fusarium fracticaudum, Phialophora cf. hyalina, and Morchella septimelata.</title>
        <authorList>
            <person name="Wingfield B.D."/>
            <person name="Bills G.F."/>
            <person name="Dong Y."/>
            <person name="Huang W."/>
            <person name="Nel W.J."/>
            <person name="Swalarsk-Parry B.S."/>
            <person name="Vaghefi N."/>
            <person name="Wilken P.M."/>
            <person name="An Z."/>
            <person name="de Beer Z.W."/>
            <person name="De Vos L."/>
            <person name="Chen L."/>
            <person name="Duong T.A."/>
            <person name="Gao Y."/>
            <person name="Hammerbacher A."/>
            <person name="Kikkert J.R."/>
            <person name="Li Y."/>
            <person name="Li H."/>
            <person name="Li K."/>
            <person name="Li Q."/>
            <person name="Liu X."/>
            <person name="Ma X."/>
            <person name="Naidoo K."/>
            <person name="Pethybridge S.J."/>
            <person name="Sun J."/>
            <person name="Steenkamp E.T."/>
            <person name="van der Nest M.A."/>
            <person name="van Wyk S."/>
            <person name="Wingfield M.J."/>
            <person name="Xiong C."/>
            <person name="Yue Q."/>
            <person name="Zhang X."/>
        </authorList>
    </citation>
    <scope>NUCLEOTIDE SEQUENCE [LARGE SCALE GENOMIC DNA]</scope>
    <source>
        <strain evidence="2 3">BP5796</strain>
    </source>
</reference>
<comment type="caution">
    <text evidence="2">The sequence shown here is derived from an EMBL/GenBank/DDBJ whole genome shotgun (WGS) entry which is preliminary data.</text>
</comment>
<protein>
    <submittedName>
        <fullName evidence="2">Uncharacterized protein</fullName>
    </submittedName>
</protein>
<evidence type="ECO:0000256" key="1">
    <source>
        <dbReference type="SAM" id="MobiDB-lite"/>
    </source>
</evidence>
<evidence type="ECO:0000313" key="3">
    <source>
        <dbReference type="Proteomes" id="UP000256328"/>
    </source>
</evidence>